<accession>A0A4C1SFQ2</accession>
<evidence type="ECO:0000313" key="1">
    <source>
        <dbReference type="EMBL" id="GBP00952.1"/>
    </source>
</evidence>
<gene>
    <name evidence="1" type="ORF">EVAR_2259_1</name>
</gene>
<dbReference type="EMBL" id="BGZK01000007">
    <property type="protein sequence ID" value="GBP00952.1"/>
    <property type="molecule type" value="Genomic_DNA"/>
</dbReference>
<organism evidence="1 2">
    <name type="scientific">Eumeta variegata</name>
    <name type="common">Bagworm moth</name>
    <name type="synonym">Eumeta japonica</name>
    <dbReference type="NCBI Taxonomy" id="151549"/>
    <lineage>
        <taxon>Eukaryota</taxon>
        <taxon>Metazoa</taxon>
        <taxon>Ecdysozoa</taxon>
        <taxon>Arthropoda</taxon>
        <taxon>Hexapoda</taxon>
        <taxon>Insecta</taxon>
        <taxon>Pterygota</taxon>
        <taxon>Neoptera</taxon>
        <taxon>Endopterygota</taxon>
        <taxon>Lepidoptera</taxon>
        <taxon>Glossata</taxon>
        <taxon>Ditrysia</taxon>
        <taxon>Tineoidea</taxon>
        <taxon>Psychidae</taxon>
        <taxon>Oiketicinae</taxon>
        <taxon>Eumeta</taxon>
    </lineage>
</organism>
<proteinExistence type="predicted"/>
<protein>
    <submittedName>
        <fullName evidence="1">Uncharacterized protein</fullName>
    </submittedName>
</protein>
<name>A0A4C1SFQ2_EUMVA</name>
<dbReference type="Proteomes" id="UP000299102">
    <property type="component" value="Unassembled WGS sequence"/>
</dbReference>
<comment type="caution">
    <text evidence="1">The sequence shown here is derived from an EMBL/GenBank/DDBJ whole genome shotgun (WGS) entry which is preliminary data.</text>
</comment>
<keyword evidence="2" id="KW-1185">Reference proteome</keyword>
<dbReference type="AlphaFoldDB" id="A0A4C1SFQ2"/>
<evidence type="ECO:0000313" key="2">
    <source>
        <dbReference type="Proteomes" id="UP000299102"/>
    </source>
</evidence>
<sequence length="162" mass="17782">MATVDEVKFSNVHHRLTVATDTAWDSLRLGGLAIRKGRGPPLLTDGQRSFVLEIQEPKYHKEPECLPRQNNRPQTRYSCVVLLQSSLGYPPASSSSPGSSECSTKMLAKTNKTSPNGLITYLLHRQTLLSVQIVRTVQAGGLYGTDNLLAWGRVVQKTGLAH</sequence>
<reference evidence="1 2" key="1">
    <citation type="journal article" date="2019" name="Commun. Biol.">
        <title>The bagworm genome reveals a unique fibroin gene that provides high tensile strength.</title>
        <authorList>
            <person name="Kono N."/>
            <person name="Nakamura H."/>
            <person name="Ohtoshi R."/>
            <person name="Tomita M."/>
            <person name="Numata K."/>
            <person name="Arakawa K."/>
        </authorList>
    </citation>
    <scope>NUCLEOTIDE SEQUENCE [LARGE SCALE GENOMIC DNA]</scope>
</reference>